<dbReference type="Proteomes" id="UP000001555">
    <property type="component" value="Unassembled WGS sequence"/>
</dbReference>
<name>B7QGX3_IXOSC</name>
<dbReference type="EMBL" id="ABJB010513611">
    <property type="status" value="NOT_ANNOTATED_CDS"/>
    <property type="molecule type" value="Genomic_DNA"/>
</dbReference>
<dbReference type="InParanoid" id="B7QGX3"/>
<dbReference type="EMBL" id="ABJB010390262">
    <property type="status" value="NOT_ANNOTATED_CDS"/>
    <property type="molecule type" value="Genomic_DNA"/>
</dbReference>
<keyword evidence="1" id="KW-0175">Coiled coil</keyword>
<evidence type="ECO:0000313" key="4">
    <source>
        <dbReference type="EnsemblMetazoa" id="ISCW014225-PA"/>
    </source>
</evidence>
<dbReference type="EMBL" id="ABJB010032563">
    <property type="status" value="NOT_ANNOTATED_CDS"/>
    <property type="molecule type" value="Genomic_DNA"/>
</dbReference>
<accession>B7QGX3</accession>
<evidence type="ECO:0000256" key="2">
    <source>
        <dbReference type="SAM" id="MobiDB-lite"/>
    </source>
</evidence>
<reference evidence="3 5" key="1">
    <citation type="submission" date="2008-03" db="EMBL/GenBank/DDBJ databases">
        <title>Annotation of Ixodes scapularis.</title>
        <authorList>
            <consortium name="Ixodes scapularis Genome Project Consortium"/>
            <person name="Caler E."/>
            <person name="Hannick L.I."/>
            <person name="Bidwell S."/>
            <person name="Joardar V."/>
            <person name="Thiagarajan M."/>
            <person name="Amedeo P."/>
            <person name="Galinsky K.J."/>
            <person name="Schobel S."/>
            <person name="Inman J."/>
            <person name="Hostetler J."/>
            <person name="Miller J."/>
            <person name="Hammond M."/>
            <person name="Megy K."/>
            <person name="Lawson D."/>
            <person name="Kodira C."/>
            <person name="Sutton G."/>
            <person name="Meyer J."/>
            <person name="Hill C.A."/>
            <person name="Birren B."/>
            <person name="Nene V."/>
            <person name="Collins F."/>
            <person name="Alarcon-Chaidez F."/>
            <person name="Wikel S."/>
            <person name="Strausberg R."/>
        </authorList>
    </citation>
    <scope>NUCLEOTIDE SEQUENCE [LARGE SCALE GENOMIC DNA]</scope>
    <source>
        <strain evidence="5">Wikel</strain>
        <strain evidence="3">Wikel colony</strain>
    </source>
</reference>
<evidence type="ECO:0000313" key="5">
    <source>
        <dbReference type="Proteomes" id="UP000001555"/>
    </source>
</evidence>
<dbReference type="EnsemblMetazoa" id="ISCW014225-RA">
    <property type="protein sequence ID" value="ISCW014225-PA"/>
    <property type="gene ID" value="ISCW014225"/>
</dbReference>
<dbReference type="VEuPathDB" id="VectorBase:ISCW014225"/>
<dbReference type="VEuPathDB" id="VectorBase:ISCP_034817"/>
<dbReference type="EMBL" id="ABJB010485648">
    <property type="status" value="NOT_ANNOTATED_CDS"/>
    <property type="molecule type" value="Genomic_DNA"/>
</dbReference>
<evidence type="ECO:0000256" key="1">
    <source>
        <dbReference type="SAM" id="Coils"/>
    </source>
</evidence>
<proteinExistence type="predicted"/>
<dbReference type="HOGENOM" id="CLU_485102_0_0_1"/>
<feature type="coiled-coil region" evidence="1">
    <location>
        <begin position="289"/>
        <end position="407"/>
    </location>
</feature>
<dbReference type="PaxDb" id="6945-B7QGX3"/>
<gene>
    <name evidence="3" type="ORF">IscW_ISCW014225</name>
</gene>
<organism>
    <name type="scientific">Ixodes scapularis</name>
    <name type="common">Black-legged tick</name>
    <name type="synonym">Deer tick</name>
    <dbReference type="NCBI Taxonomy" id="6945"/>
    <lineage>
        <taxon>Eukaryota</taxon>
        <taxon>Metazoa</taxon>
        <taxon>Ecdysozoa</taxon>
        <taxon>Arthropoda</taxon>
        <taxon>Chelicerata</taxon>
        <taxon>Arachnida</taxon>
        <taxon>Acari</taxon>
        <taxon>Parasitiformes</taxon>
        <taxon>Ixodida</taxon>
        <taxon>Ixodoidea</taxon>
        <taxon>Ixodidae</taxon>
        <taxon>Ixodinae</taxon>
        <taxon>Ixodes</taxon>
    </lineage>
</organism>
<dbReference type="AlphaFoldDB" id="B7QGX3"/>
<keyword evidence="5" id="KW-1185">Reference proteome</keyword>
<dbReference type="EMBL" id="DS935184">
    <property type="protein sequence ID" value="EEC18095.1"/>
    <property type="molecule type" value="Genomic_DNA"/>
</dbReference>
<dbReference type="EMBL" id="ABJB010718219">
    <property type="status" value="NOT_ANNOTATED_CDS"/>
    <property type="molecule type" value="Genomic_DNA"/>
</dbReference>
<feature type="compositionally biased region" description="Low complexity" evidence="2">
    <location>
        <begin position="169"/>
        <end position="185"/>
    </location>
</feature>
<dbReference type="VEuPathDB" id="VectorBase:ISCI014225"/>
<reference evidence="4" key="2">
    <citation type="submission" date="2020-05" db="UniProtKB">
        <authorList>
            <consortium name="EnsemblMetazoa"/>
        </authorList>
    </citation>
    <scope>IDENTIFICATION</scope>
    <source>
        <strain evidence="4">wikel</strain>
    </source>
</reference>
<dbReference type="OrthoDB" id="10062605at2759"/>
<protein>
    <submittedName>
        <fullName evidence="3 4">Sumiko, putative</fullName>
    </submittedName>
</protein>
<sequence length="562" mass="61357">MVFSLDSPPVTEDASSEEDLFEGEGTVEAPPLGAKPLASPIHDALHRIVYLCDGRDDGVVTLDRLMEVIETNGFSTSNQDESTLTWVHSALCRESEAEGLVEDVGSGRKDVLVNVLTSRVIRELLNHFQKEAHLDESDVGLPLLLDPSECGVVSPVGHVGGGDAGDGAAGVRTSSRAANSGSSPSESLSALGASLFSFGSHEGIAGDVSFQESKEVEQLQHMVLKLTREKGELLKQITQADDANQTMAAENSRLLERIRSLCAEMERWKVSSSELEDTRASLAASDAACQRSERAVQRTNAAKAVIEEELKKHILEVNQLKNELSLSEQRESKHRREALRNRECMMRLEQENTKLQELLSDESSKLESTALTVVEISKSIKSLKQEKAELERKLCKLQSENSRLRDNLLSLEASLTTSMTSATLTGSSSSSPSDPLLGSACGCNGEGAFESDEGVFDERWADYRHRLQELEAEVELSNARIQELESQDNRLVSVLEDVSPDSVYSFPEDVVREQIELELQALRSQITKSQAVLTYLGNSQLVDAATEDEATTDSTPQAPPQS</sequence>
<evidence type="ECO:0000313" key="3">
    <source>
        <dbReference type="EMBL" id="EEC18095.1"/>
    </source>
</evidence>
<feature type="region of interest" description="Disordered" evidence="2">
    <location>
        <begin position="161"/>
        <end position="185"/>
    </location>
</feature>